<gene>
    <name evidence="3" type="ORF">F0145_18585</name>
</gene>
<dbReference type="InterPro" id="IPR050278">
    <property type="entry name" value="Serine_Prot_S9B/DPPIV"/>
</dbReference>
<dbReference type="Pfam" id="PF00326">
    <property type="entry name" value="Peptidase_S9"/>
    <property type="match status" value="1"/>
</dbReference>
<dbReference type="Pfam" id="PF00930">
    <property type="entry name" value="DPPIV_N"/>
    <property type="match status" value="1"/>
</dbReference>
<dbReference type="GO" id="GO:0008239">
    <property type="term" value="F:dipeptidyl-peptidase activity"/>
    <property type="evidence" value="ECO:0007669"/>
    <property type="project" value="TreeGrafter"/>
</dbReference>
<dbReference type="PANTHER" id="PTHR11731:SF193">
    <property type="entry name" value="DIPEPTIDYL PEPTIDASE 9"/>
    <property type="match status" value="1"/>
</dbReference>
<dbReference type="Gene3D" id="2.140.10.30">
    <property type="entry name" value="Dipeptidylpeptidase IV, N-terminal domain"/>
    <property type="match status" value="1"/>
</dbReference>
<evidence type="ECO:0000259" key="1">
    <source>
        <dbReference type="Pfam" id="PF00326"/>
    </source>
</evidence>
<comment type="caution">
    <text evidence="3">The sequence shown here is derived from an EMBL/GenBank/DDBJ whole genome shotgun (WGS) entry which is preliminary data.</text>
</comment>
<proteinExistence type="predicted"/>
<organism evidence="3 4">
    <name type="scientific">Adhaeribacter rhizoryzae</name>
    <dbReference type="NCBI Taxonomy" id="2607907"/>
    <lineage>
        <taxon>Bacteria</taxon>
        <taxon>Pseudomonadati</taxon>
        <taxon>Bacteroidota</taxon>
        <taxon>Cytophagia</taxon>
        <taxon>Cytophagales</taxon>
        <taxon>Hymenobacteraceae</taxon>
        <taxon>Adhaeribacter</taxon>
    </lineage>
</organism>
<accession>A0A5M6D4L6</accession>
<dbReference type="SUPFAM" id="SSF82171">
    <property type="entry name" value="DPP6 N-terminal domain-like"/>
    <property type="match status" value="1"/>
</dbReference>
<dbReference type="EMBL" id="VWSF01000017">
    <property type="protein sequence ID" value="KAA5542458.1"/>
    <property type="molecule type" value="Genomic_DNA"/>
</dbReference>
<dbReference type="AlphaFoldDB" id="A0A5M6D4L6"/>
<dbReference type="InterPro" id="IPR029058">
    <property type="entry name" value="AB_hydrolase_fold"/>
</dbReference>
<dbReference type="InterPro" id="IPR002469">
    <property type="entry name" value="Peptidase_S9B_N"/>
</dbReference>
<protein>
    <submittedName>
        <fullName evidence="3">S9 family peptidase</fullName>
    </submittedName>
</protein>
<dbReference type="SUPFAM" id="SSF53474">
    <property type="entry name" value="alpha/beta-Hydrolases"/>
    <property type="match status" value="1"/>
</dbReference>
<sequence>MRLKPLLIGLLLFQLCLPAFLVKAQNSGALYWLKTGNAFAQHEAGNIVKFTLPSREKQLLVAKEKLVPAGQKQPLRIRSFSLSGDEQKILIYTNTQKVWRLDTRGDYWVYNLATKTLQQIGPKQPAASLMFAQFSPDGNQVAYVSQHNIFVDDLTSKTTKQLTTDGTRKLINGTFDWAYEEEFFCRNGIRWSPDSKKIAFWQLDATQVKDYLMINHTDSIYPVVQPVEYPVAGEAPSPYKIGIIEVAATKTTWLQIPGDPRQHYVPRMEWAANADEIILQQLNRKQNESRLFIGQAGSGRVNQIYQEKDAAWIDILPSWDQKYTNGGWDWLNNGRDFLWASEKDGWRHLYRVSRNGKKETLITRGNYDVMEIVKIDEPGNFVYFTASPENATQAYLYRTRLDGKGKLERVSPASQPGTHAYEFSPDAKFARHKFSNYYTRPTTEWVSVPDHKPLDKTSAVAQAITEGSKAKPNLEFFKVKTSEGVEMDAWMAKPENFDQAKKYPVVFYVYTEPWGQTVKDSYGTGNNHLYQGNMAQDGYLYVSVDNRGTPVPKGRAWRKSVYRKIGVVNIKDQALAAREILKLPYADSSRVAVWGWSGGGSATLNLLFQYPQIYKTGISIAAVGSQLTYDNIYQERYMGLPQENLEDFVKGSPITYAKNLRGNLLYIHGTGDDNVHYNNAELLIDELIKYNKQFQVMPYPNRTHSISEGEGTTKHLGTLFTNYLKQYCPPGGR</sequence>
<feature type="domain" description="Peptidase S9 prolyl oligopeptidase catalytic" evidence="1">
    <location>
        <begin position="534"/>
        <end position="726"/>
    </location>
</feature>
<dbReference type="InterPro" id="IPR001375">
    <property type="entry name" value="Peptidase_S9_cat"/>
</dbReference>
<evidence type="ECO:0000259" key="2">
    <source>
        <dbReference type="Pfam" id="PF00930"/>
    </source>
</evidence>
<evidence type="ECO:0000313" key="4">
    <source>
        <dbReference type="Proteomes" id="UP000323426"/>
    </source>
</evidence>
<dbReference type="GO" id="GO:0006508">
    <property type="term" value="P:proteolysis"/>
    <property type="evidence" value="ECO:0007669"/>
    <property type="project" value="InterPro"/>
</dbReference>
<dbReference type="Gene3D" id="3.40.50.1820">
    <property type="entry name" value="alpha/beta hydrolase"/>
    <property type="match status" value="1"/>
</dbReference>
<dbReference type="Proteomes" id="UP000323426">
    <property type="component" value="Unassembled WGS sequence"/>
</dbReference>
<reference evidence="3 4" key="1">
    <citation type="submission" date="2019-09" db="EMBL/GenBank/DDBJ databases">
        <title>Genome sequence and assembly of Adhaeribacter sp.</title>
        <authorList>
            <person name="Chhetri G."/>
        </authorList>
    </citation>
    <scope>NUCLEOTIDE SEQUENCE [LARGE SCALE GENOMIC DNA]</scope>
    <source>
        <strain evidence="3 4">DK36</strain>
    </source>
</reference>
<keyword evidence="4" id="KW-1185">Reference proteome</keyword>
<dbReference type="PANTHER" id="PTHR11731">
    <property type="entry name" value="PROTEASE FAMILY S9B,C DIPEPTIDYL-PEPTIDASE IV-RELATED"/>
    <property type="match status" value="1"/>
</dbReference>
<name>A0A5M6D4L6_9BACT</name>
<evidence type="ECO:0000313" key="3">
    <source>
        <dbReference type="EMBL" id="KAA5542458.1"/>
    </source>
</evidence>
<dbReference type="RefSeq" id="WP_150090737.1">
    <property type="nucleotide sequence ID" value="NZ_VWSF01000017.1"/>
</dbReference>
<feature type="domain" description="Dipeptidylpeptidase IV N-terminal" evidence="2">
    <location>
        <begin position="83"/>
        <end position="437"/>
    </location>
</feature>
<dbReference type="GO" id="GO:0008236">
    <property type="term" value="F:serine-type peptidase activity"/>
    <property type="evidence" value="ECO:0007669"/>
    <property type="project" value="InterPro"/>
</dbReference>